<feature type="chain" id="PRO_5045916846" evidence="2">
    <location>
        <begin position="21"/>
        <end position="364"/>
    </location>
</feature>
<keyword evidence="4" id="KW-1185">Reference proteome</keyword>
<organism evidence="3 4">
    <name type="scientific">Chryseobacterium edaphi</name>
    <dbReference type="NCBI Taxonomy" id="2976532"/>
    <lineage>
        <taxon>Bacteria</taxon>
        <taxon>Pseudomonadati</taxon>
        <taxon>Bacteroidota</taxon>
        <taxon>Flavobacteriia</taxon>
        <taxon>Flavobacteriales</taxon>
        <taxon>Weeksellaceae</taxon>
        <taxon>Chryseobacterium group</taxon>
        <taxon>Chryseobacterium</taxon>
    </lineage>
</organism>
<protein>
    <submittedName>
        <fullName evidence="3">Uncharacterized protein</fullName>
    </submittedName>
</protein>
<reference evidence="4" key="1">
    <citation type="submission" date="2023-07" db="EMBL/GenBank/DDBJ databases">
        <title>Chryseobacterium sp. strain PBS4-4 Genome sequencing and assembly.</title>
        <authorList>
            <person name="Jung Y."/>
        </authorList>
    </citation>
    <scope>NUCLEOTIDE SEQUENCE [LARGE SCALE GENOMIC DNA]</scope>
    <source>
        <strain evidence="4">PBS4-4</strain>
    </source>
</reference>
<feature type="signal peptide" evidence="2">
    <location>
        <begin position="1"/>
        <end position="20"/>
    </location>
</feature>
<evidence type="ECO:0000313" key="3">
    <source>
        <dbReference type="EMBL" id="MCU7617947.1"/>
    </source>
</evidence>
<accession>A0ABT2W6W5</accession>
<comment type="caution">
    <text evidence="3">The sequence shown here is derived from an EMBL/GenBank/DDBJ whole genome shotgun (WGS) entry which is preliminary data.</text>
</comment>
<evidence type="ECO:0000256" key="1">
    <source>
        <dbReference type="SAM" id="MobiDB-lite"/>
    </source>
</evidence>
<evidence type="ECO:0000313" key="4">
    <source>
        <dbReference type="Proteomes" id="UP001208649"/>
    </source>
</evidence>
<evidence type="ECO:0000256" key="2">
    <source>
        <dbReference type="SAM" id="SignalP"/>
    </source>
</evidence>
<dbReference type="EMBL" id="JAOTEM010000002">
    <property type="protein sequence ID" value="MCU7617947.1"/>
    <property type="molecule type" value="Genomic_DNA"/>
</dbReference>
<feature type="region of interest" description="Disordered" evidence="1">
    <location>
        <begin position="28"/>
        <end position="53"/>
    </location>
</feature>
<keyword evidence="2" id="KW-0732">Signal</keyword>
<sequence length="364" mass="38275">MKKTIISAIMLVSFCGIAMAQEGRVGINTSDPKTSMDVRGKSDTSGNSLNTDVTGFQAPRLTRAELTAKGNALYGTDQKGALVYITDVLGGDTLTQRVNITTAGYYYFDGLVWQSVKGSTNNEAWKTLGNSGTTRGTNYIGTNDNTDLMFKTNGKYRMHINNHGGVVIGDSAQAYNMNMSNGFAGVRTDFYSDDISNFTGDPTNPQPGFGIANRFDVRVKAGTPSTGSLRSLSTAISLSADNGATKPGGDVSGASIFAYRAPHIGNTDGTGTIAVISGLNILAGNGNGSVGPTSRFYGINLTPNNQGAGSITDYFGYYMGTPNGNTGTITNKYGVYIANDWSNYFNGKVGIGTAPLQLPPISFT</sequence>
<proteinExistence type="predicted"/>
<name>A0ABT2W6W5_9FLAO</name>
<dbReference type="Proteomes" id="UP001208649">
    <property type="component" value="Unassembled WGS sequence"/>
</dbReference>
<gene>
    <name evidence="3" type="ORF">NZ698_12125</name>
</gene>
<feature type="compositionally biased region" description="Polar residues" evidence="1">
    <location>
        <begin position="43"/>
        <end position="53"/>
    </location>
</feature>
<dbReference type="RefSeq" id="WP_263003375.1">
    <property type="nucleotide sequence ID" value="NZ_JAOTEM010000002.1"/>
</dbReference>